<comment type="caution">
    <text evidence="1">The sequence shown here is derived from an EMBL/GenBank/DDBJ whole genome shotgun (WGS) entry which is preliminary data.</text>
</comment>
<dbReference type="EMBL" id="LUCM01004438">
    <property type="protein sequence ID" value="KAA0194344.1"/>
    <property type="molecule type" value="Genomic_DNA"/>
</dbReference>
<dbReference type="AlphaFoldDB" id="A0A8E0S218"/>
<gene>
    <name evidence="1" type="ORF">FBUS_11549</name>
</gene>
<protein>
    <submittedName>
        <fullName evidence="1">Nucleolar protein 14</fullName>
    </submittedName>
</protein>
<name>A0A8E0S218_9TREM</name>
<accession>A0A8E0S218</accession>
<keyword evidence="2" id="KW-1185">Reference proteome</keyword>
<dbReference type="Proteomes" id="UP000728185">
    <property type="component" value="Unassembled WGS sequence"/>
</dbReference>
<dbReference type="OrthoDB" id="441771at2759"/>
<reference evidence="1" key="1">
    <citation type="submission" date="2019-05" db="EMBL/GenBank/DDBJ databases">
        <title>Annotation for the trematode Fasciolopsis buski.</title>
        <authorList>
            <person name="Choi Y.-J."/>
        </authorList>
    </citation>
    <scope>NUCLEOTIDE SEQUENCE</scope>
    <source>
        <strain evidence="1">HT</strain>
        <tissue evidence="1">Whole worm</tissue>
    </source>
</reference>
<proteinExistence type="predicted"/>
<evidence type="ECO:0000313" key="2">
    <source>
        <dbReference type="Proteomes" id="UP000728185"/>
    </source>
</evidence>
<sequence length="214" mass="24736">MKKKSNIPVTKATEKSRDRLMRTQLNRLGKVGGIKDSRFGVRDKSKSEQEKYLQRHIVERLRHLSQLGFEEDEGDPMITAAFAHVTEEFFSKGSHSRDFRNTLTEKIAQSKLEKLKRVEENEEQRDRLKTVDSNWSNKIRFLLSGISIKSKKWKSEQVSKNQTNFQRLLETMSSDKRIAPVGTVGATAGLQEKKLLRLQSMLSERSVSSYSTFR</sequence>
<organism evidence="1 2">
    <name type="scientific">Fasciolopsis buskii</name>
    <dbReference type="NCBI Taxonomy" id="27845"/>
    <lineage>
        <taxon>Eukaryota</taxon>
        <taxon>Metazoa</taxon>
        <taxon>Spiralia</taxon>
        <taxon>Lophotrochozoa</taxon>
        <taxon>Platyhelminthes</taxon>
        <taxon>Trematoda</taxon>
        <taxon>Digenea</taxon>
        <taxon>Plagiorchiida</taxon>
        <taxon>Echinostomata</taxon>
        <taxon>Echinostomatoidea</taxon>
        <taxon>Fasciolidae</taxon>
        <taxon>Fasciolopsis</taxon>
    </lineage>
</organism>
<evidence type="ECO:0000313" key="1">
    <source>
        <dbReference type="EMBL" id="KAA0194344.1"/>
    </source>
</evidence>